<keyword evidence="5" id="KW-0813">Transport</keyword>
<dbReference type="GO" id="GO:0003676">
    <property type="term" value="F:nucleic acid binding"/>
    <property type="evidence" value="ECO:0007669"/>
    <property type="project" value="InterPro"/>
</dbReference>
<dbReference type="GO" id="GO:0015031">
    <property type="term" value="P:protein transport"/>
    <property type="evidence" value="ECO:0007669"/>
    <property type="project" value="UniProtKB-KW"/>
</dbReference>
<dbReference type="Pfam" id="PF00173">
    <property type="entry name" value="Cyt-b5"/>
    <property type="match status" value="1"/>
</dbReference>
<evidence type="ECO:0000259" key="21">
    <source>
        <dbReference type="PROSITE" id="PS51192"/>
    </source>
</evidence>
<dbReference type="SUPFAM" id="SSF55856">
    <property type="entry name" value="Cytochrome b5-like heme/steroid binding domain"/>
    <property type="match status" value="1"/>
</dbReference>
<dbReference type="InterPro" id="IPR011993">
    <property type="entry name" value="PH-like_dom_sf"/>
</dbReference>
<keyword evidence="16" id="KW-0539">Nucleus</keyword>
<keyword evidence="11" id="KW-0509">mRNA transport</keyword>
<feature type="domain" description="Helicase C-terminal" evidence="22">
    <location>
        <begin position="382"/>
        <end position="529"/>
    </location>
</feature>
<evidence type="ECO:0000256" key="16">
    <source>
        <dbReference type="ARBA" id="ARBA00023242"/>
    </source>
</evidence>
<dbReference type="STRING" id="403673.A0A177WHS9"/>
<evidence type="ECO:0000256" key="11">
    <source>
        <dbReference type="ARBA" id="ARBA00022816"/>
    </source>
</evidence>
<keyword evidence="10" id="KW-0347">Helicase</keyword>
<feature type="region of interest" description="Disordered" evidence="18">
    <location>
        <begin position="1294"/>
        <end position="1314"/>
    </location>
</feature>
<feature type="region of interest" description="Disordered" evidence="18">
    <location>
        <begin position="1"/>
        <end position="98"/>
    </location>
</feature>
<feature type="domain" description="RanBD1" evidence="19">
    <location>
        <begin position="1315"/>
        <end position="1454"/>
    </location>
</feature>
<gene>
    <name evidence="23" type="ORF">BDEG_23498</name>
</gene>
<dbReference type="InterPro" id="IPR036400">
    <property type="entry name" value="Cyt_B5-like_heme/steroid_sf"/>
</dbReference>
<feature type="compositionally biased region" description="Basic residues" evidence="18">
    <location>
        <begin position="40"/>
        <end position="54"/>
    </location>
</feature>
<comment type="function">
    <text evidence="17">ATP-dependent RNA helicase required for 60S ribosomal subunit synthesis. Involved in efficient pre-rRNA processing, predominantly at site A3, which is necessary for the normal formation of 25S and 5.8S rRNAs.</text>
</comment>
<reference evidence="23 24" key="1">
    <citation type="submission" date="2006-10" db="EMBL/GenBank/DDBJ databases">
        <title>The Genome Sequence of Batrachochytrium dendrobatidis JEL423.</title>
        <authorList>
            <consortium name="The Broad Institute Genome Sequencing Platform"/>
            <person name="Birren B."/>
            <person name="Lander E."/>
            <person name="Galagan J."/>
            <person name="Cuomo C."/>
            <person name="Devon K."/>
            <person name="Jaffe D."/>
            <person name="Butler J."/>
            <person name="Alvarez P."/>
            <person name="Gnerre S."/>
            <person name="Grabherr M."/>
            <person name="Kleber M."/>
            <person name="Mauceli E."/>
            <person name="Brockman W."/>
            <person name="Young S."/>
            <person name="LaButti K."/>
            <person name="Sykes S."/>
            <person name="DeCaprio D."/>
            <person name="Crawford M."/>
            <person name="Koehrsen M."/>
            <person name="Engels R."/>
            <person name="Montgomery P."/>
            <person name="Pearson M."/>
            <person name="Howarth C."/>
            <person name="Larson L."/>
            <person name="White J."/>
            <person name="O'Leary S."/>
            <person name="Kodira C."/>
            <person name="Zeng Q."/>
            <person name="Yandava C."/>
            <person name="Alvarado L."/>
            <person name="Longcore J."/>
            <person name="James T."/>
        </authorList>
    </citation>
    <scope>NUCLEOTIDE SEQUENCE [LARGE SCALE GENOMIC DNA]</scope>
    <source>
        <strain evidence="23 24">JEL423</strain>
    </source>
</reference>
<dbReference type="PROSITE" id="PS50196">
    <property type="entry name" value="RANBD1"/>
    <property type="match status" value="1"/>
</dbReference>
<evidence type="ECO:0000256" key="5">
    <source>
        <dbReference type="ARBA" id="ARBA00022448"/>
    </source>
</evidence>
<dbReference type="CDD" id="cd13170">
    <property type="entry name" value="RanBD_NUP50"/>
    <property type="match status" value="1"/>
</dbReference>
<dbReference type="CDD" id="cd00268">
    <property type="entry name" value="DEADc"/>
    <property type="match status" value="1"/>
</dbReference>
<dbReference type="Gene3D" id="2.30.29.30">
    <property type="entry name" value="Pleckstrin-homology domain (PH domain)/Phosphotyrosine-binding domain (PTB)"/>
    <property type="match status" value="1"/>
</dbReference>
<evidence type="ECO:0000256" key="13">
    <source>
        <dbReference type="ARBA" id="ARBA00022927"/>
    </source>
</evidence>
<keyword evidence="13" id="KW-0653">Protein transport</keyword>
<dbReference type="InterPro" id="IPR011545">
    <property type="entry name" value="DEAD/DEAH_box_helicase_dom"/>
</dbReference>
<reference evidence="23 24" key="2">
    <citation type="submission" date="2016-05" db="EMBL/GenBank/DDBJ databases">
        <title>Lineage-specific infection strategies underlie the spectrum of fungal disease in amphibians.</title>
        <authorList>
            <person name="Cuomo C.A."/>
            <person name="Farrer R.A."/>
            <person name="James T."/>
            <person name="Longcore J."/>
            <person name="Birren B."/>
        </authorList>
    </citation>
    <scope>NUCLEOTIDE SEQUENCE [LARGE SCALE GENOMIC DNA]</scope>
    <source>
        <strain evidence="23 24">JEL423</strain>
    </source>
</reference>
<dbReference type="InterPro" id="IPR015007">
    <property type="entry name" value="NUP2/50/61"/>
</dbReference>
<comment type="similarity">
    <text evidence="3">Belongs to the DEAD box helicase family. DDX5/DBP2 subfamily.</text>
</comment>
<feature type="compositionally biased region" description="Polar residues" evidence="18">
    <location>
        <begin position="831"/>
        <end position="847"/>
    </location>
</feature>
<feature type="region of interest" description="Disordered" evidence="18">
    <location>
        <begin position="824"/>
        <end position="847"/>
    </location>
</feature>
<protein>
    <recommendedName>
        <fullName evidence="4">RNA helicase</fullName>
        <ecNumber evidence="4">3.6.4.13</ecNumber>
    </recommendedName>
</protein>
<dbReference type="InterPro" id="IPR000629">
    <property type="entry name" value="RNA-helicase_DEAD-box_CS"/>
</dbReference>
<dbReference type="PROSITE" id="PS00039">
    <property type="entry name" value="DEAD_ATP_HELICASE"/>
    <property type="match status" value="1"/>
</dbReference>
<feature type="domain" description="Helicase ATP-binding" evidence="21">
    <location>
        <begin position="172"/>
        <end position="354"/>
    </location>
</feature>
<evidence type="ECO:0000313" key="24">
    <source>
        <dbReference type="Proteomes" id="UP000077115"/>
    </source>
</evidence>
<evidence type="ECO:0000259" key="19">
    <source>
        <dbReference type="PROSITE" id="PS50196"/>
    </source>
</evidence>
<evidence type="ECO:0000256" key="3">
    <source>
        <dbReference type="ARBA" id="ARBA00009334"/>
    </source>
</evidence>
<keyword evidence="15" id="KW-0906">Nuclear pore complex</keyword>
<evidence type="ECO:0000256" key="4">
    <source>
        <dbReference type="ARBA" id="ARBA00012552"/>
    </source>
</evidence>
<dbReference type="SMART" id="SM00490">
    <property type="entry name" value="HELICc"/>
    <property type="match status" value="1"/>
</dbReference>
<dbReference type="Proteomes" id="UP000077115">
    <property type="component" value="Unassembled WGS sequence"/>
</dbReference>
<evidence type="ECO:0000256" key="7">
    <source>
        <dbReference type="ARBA" id="ARBA00022552"/>
    </source>
</evidence>
<dbReference type="PROSITE" id="PS51194">
    <property type="entry name" value="HELICASE_CTER"/>
    <property type="match status" value="1"/>
</dbReference>
<organism evidence="23 24">
    <name type="scientific">Batrachochytrium dendrobatidis (strain JEL423)</name>
    <dbReference type="NCBI Taxonomy" id="403673"/>
    <lineage>
        <taxon>Eukaryota</taxon>
        <taxon>Fungi</taxon>
        <taxon>Fungi incertae sedis</taxon>
        <taxon>Chytridiomycota</taxon>
        <taxon>Chytridiomycota incertae sedis</taxon>
        <taxon>Chytridiomycetes</taxon>
        <taxon>Rhizophydiales</taxon>
        <taxon>Rhizophydiales incertae sedis</taxon>
        <taxon>Batrachochytrium</taxon>
    </lineage>
</organism>
<dbReference type="GO" id="GO:0016787">
    <property type="term" value="F:hydrolase activity"/>
    <property type="evidence" value="ECO:0007669"/>
    <property type="project" value="UniProtKB-KW"/>
</dbReference>
<evidence type="ECO:0000256" key="17">
    <source>
        <dbReference type="ARBA" id="ARBA00037449"/>
    </source>
</evidence>
<keyword evidence="12" id="KW-0067">ATP-binding</keyword>
<evidence type="ECO:0000256" key="12">
    <source>
        <dbReference type="ARBA" id="ARBA00022840"/>
    </source>
</evidence>
<dbReference type="PROSITE" id="PS50255">
    <property type="entry name" value="CYTOCHROME_B5_2"/>
    <property type="match status" value="1"/>
</dbReference>
<dbReference type="Pfam" id="PF00270">
    <property type="entry name" value="DEAD"/>
    <property type="match status" value="1"/>
</dbReference>
<evidence type="ECO:0000256" key="15">
    <source>
        <dbReference type="ARBA" id="ARBA00023132"/>
    </source>
</evidence>
<dbReference type="EC" id="3.6.4.13" evidence="4"/>
<feature type="domain" description="Cytochrome b5 heme-binding" evidence="20">
    <location>
        <begin position="586"/>
        <end position="652"/>
    </location>
</feature>
<dbReference type="Pfam" id="PF08911">
    <property type="entry name" value="NUP50"/>
    <property type="match status" value="1"/>
</dbReference>
<dbReference type="SMART" id="SM00487">
    <property type="entry name" value="DEXDc"/>
    <property type="match status" value="1"/>
</dbReference>
<dbReference type="VEuPathDB" id="FungiDB:BDEG_23498"/>
<dbReference type="InterPro" id="IPR014001">
    <property type="entry name" value="Helicase_ATP-bd"/>
</dbReference>
<evidence type="ECO:0000256" key="18">
    <source>
        <dbReference type="SAM" id="MobiDB-lite"/>
    </source>
</evidence>
<dbReference type="InterPro" id="IPR027417">
    <property type="entry name" value="P-loop_NTPase"/>
</dbReference>
<dbReference type="SMART" id="SM00160">
    <property type="entry name" value="RanBD"/>
    <property type="match status" value="1"/>
</dbReference>
<evidence type="ECO:0000256" key="9">
    <source>
        <dbReference type="ARBA" id="ARBA00022801"/>
    </source>
</evidence>
<keyword evidence="8" id="KW-0547">Nucleotide-binding</keyword>
<evidence type="ECO:0000259" key="20">
    <source>
        <dbReference type="PROSITE" id="PS50255"/>
    </source>
</evidence>
<keyword evidence="7" id="KW-0698">rRNA processing</keyword>
<dbReference type="GO" id="GO:0005524">
    <property type="term" value="F:ATP binding"/>
    <property type="evidence" value="ECO:0007669"/>
    <property type="project" value="UniProtKB-KW"/>
</dbReference>
<dbReference type="GO" id="GO:0051028">
    <property type="term" value="P:mRNA transport"/>
    <property type="evidence" value="ECO:0007669"/>
    <property type="project" value="UniProtKB-KW"/>
</dbReference>
<dbReference type="InterPro" id="IPR001199">
    <property type="entry name" value="Cyt_B5-like_heme/steroid-bd"/>
</dbReference>
<evidence type="ECO:0000256" key="6">
    <source>
        <dbReference type="ARBA" id="ARBA00022517"/>
    </source>
</evidence>
<evidence type="ECO:0000256" key="14">
    <source>
        <dbReference type="ARBA" id="ARBA00023010"/>
    </source>
</evidence>
<dbReference type="OrthoDB" id="196131at2759"/>
<dbReference type="SMART" id="SM01117">
    <property type="entry name" value="Cyt-b5"/>
    <property type="match status" value="1"/>
</dbReference>
<evidence type="ECO:0000256" key="10">
    <source>
        <dbReference type="ARBA" id="ARBA00022806"/>
    </source>
</evidence>
<dbReference type="Gene3D" id="3.40.50.300">
    <property type="entry name" value="P-loop containing nucleotide triphosphate hydrolases"/>
    <property type="match status" value="2"/>
</dbReference>
<dbReference type="SUPFAM" id="SSF52540">
    <property type="entry name" value="P-loop containing nucleoside triphosphate hydrolases"/>
    <property type="match status" value="1"/>
</dbReference>
<proteinExistence type="inferred from homology"/>
<dbReference type="InterPro" id="IPR000156">
    <property type="entry name" value="Ran_bind_dom"/>
</dbReference>
<dbReference type="GO" id="GO:0005643">
    <property type="term" value="C:nuclear pore"/>
    <property type="evidence" value="ECO:0007669"/>
    <property type="project" value="UniProtKB-SubCell"/>
</dbReference>
<keyword evidence="9" id="KW-0378">Hydrolase</keyword>
<dbReference type="PROSITE" id="PS51192">
    <property type="entry name" value="HELICASE_ATP_BIND_1"/>
    <property type="match status" value="1"/>
</dbReference>
<dbReference type="GO" id="GO:0003724">
    <property type="term" value="F:RNA helicase activity"/>
    <property type="evidence" value="ECO:0007669"/>
    <property type="project" value="UniProtKB-EC"/>
</dbReference>
<keyword evidence="14" id="KW-0811">Translocation</keyword>
<accession>A0A177WHS9</accession>
<evidence type="ECO:0000313" key="23">
    <source>
        <dbReference type="EMBL" id="OAJ39668.1"/>
    </source>
</evidence>
<keyword evidence="6" id="KW-0690">Ribosome biogenesis</keyword>
<feature type="compositionally biased region" description="Basic and acidic residues" evidence="18">
    <location>
        <begin position="55"/>
        <end position="91"/>
    </location>
</feature>
<dbReference type="EMBL" id="DS022303">
    <property type="protein sequence ID" value="OAJ39668.1"/>
    <property type="molecule type" value="Genomic_DNA"/>
</dbReference>
<dbReference type="Pfam" id="PF00638">
    <property type="entry name" value="Ran_BP1"/>
    <property type="match status" value="1"/>
</dbReference>
<dbReference type="eggNOG" id="KOG0864">
    <property type="taxonomic scope" value="Eukaryota"/>
</dbReference>
<evidence type="ECO:0000259" key="22">
    <source>
        <dbReference type="PROSITE" id="PS51194"/>
    </source>
</evidence>
<dbReference type="InterPro" id="IPR044742">
    <property type="entry name" value="DEAD/DEAH_RhlB"/>
</dbReference>
<comment type="subcellular location">
    <subcellularLocation>
        <location evidence="1">Nucleus</location>
        <location evidence="1">Nuclear pore complex</location>
    </subcellularLocation>
    <subcellularLocation>
        <location evidence="2">Nucleus</location>
        <location evidence="2">Nucleolus</location>
    </subcellularLocation>
</comment>
<dbReference type="PANTHER" id="PTHR47958">
    <property type="entry name" value="ATP-DEPENDENT RNA HELICASE DBP3"/>
    <property type="match status" value="1"/>
</dbReference>
<dbReference type="Gene3D" id="3.10.120.10">
    <property type="entry name" value="Cytochrome b5-like heme/steroid binding domain"/>
    <property type="match status" value="1"/>
</dbReference>
<sequence>MGSIDTVKPKKEKKEKRLKNDHQPVDEAPAILSPDEMAKKSRKEKKEKKDKKRKLAETEQDSKDTTIVAVKKEAKVSQDKEKKSKSSETHSTRPTKPSVAANGVWTFVETEQLPEKTITDFLVENSIRITSIDDKPFHVQPILKFQQANFPTKLHSILSEFPAPSFIQSVTWPPILNGRDLVGIAATGSGKTLAFGVPALLHIQNCLALNTLQKGKPLTLVLSPTRELAMQIQDQFVQFGQAIGVKSVCIYGGMPKWEQKKLLQQGMHVIVATPGRLIDLFEEDDRTCDLSQVKYLVLDEADRMLDIGFEEAIRKIIKKLPTAAQGRQTVMFSATWPQSIQRMAMSYLNNPVKVTVGSTDLSANISIEQRVEVLDPFAKETRLLQLLRDYHKSRTNRILIFALYKKEASRLDQFLKRNGYNVASIHGDLSQVQRTAAIDGFRSGKIPLLIATDVAARGIDIPNVEYVINVTFPLTVEDYCHRIGRTGRAGKTGISHTMFTLHDKSHSGGLINILKQAKQPVPPELLKFGTTTKRKVDPTYALIDSYNTDNLYQNLSQESELNSQNYYLSSEREEESTSQLTKPHTERYFTPEEVECHNSSEDCWVSWLGLVYDLTKLIEEHKGSPLLLPIIKNAGKDISHWFDRVTGNVKMHIHPLTNCLVPYAPEGRFVHIPPPIPRGDWSSTEGCMPWWLDKEAYCIGSLSAKTRKIRIVNTLTKDEHIIKVCCEDKLSAIQDRYLSLNAHAKGYMWKRLGVLLDMSMTLEQNGVKDETLKFMSKRQADIELNSDNSQLVEANIEAENAEHAGQMGMFRHADERVVQGRSIKTPRSRKTGNTTTHAAAPSTGSLFSFATSGTPSTGLNDTTRMPFSFGTTESSKTQSSAGMFSFGASPKSVDDQSIPASIKPSGSTFSFGSTASIFSPPKNESSPFQSGFSFGSTPLSSAAVSTPTSVSSVVMPAPTSVSTLFTAPAPTSMPTFTVSDSTSTMKPKDAMSGTIDVHTSKKLEHILLQLRGLNASFLNQIQTLYSEDCFQDLGRIFDSYKDQRRDMIAKAQDVACLLKSTNDVAYVPATSVTASPALSSVGFKAPTPLSNSNGIQPFSFNATSSSKVDNSSNGKSLGPVPPLNANGIQPFSFGSKDKPVILPIHSNDQPKFSFGTSSSSSTLVESTPTINPISMPTSGIEVEHAKPTTLLSNTLGPVTSNDTAVKPLPTFSFGNGPPTFASASTSSEALSSKNLFATASNVGFTFGSGTQSTLFGSGTQSTTGTPFSLAKGVSGSDGSSTLFGNGNSSGFSFNTEAKPFMPGSGSVGNEVKDGEDEDAAPLEEQIGDVLMNGAGEEGEVTDYEVRAKLFFMGEKKHTETISPWVSKGIGILRIKRHKESSKCRLLMRADTVGHVLLNTAIYKTMPVTKVGENSVSLLVTSSESEGKLIQGLIRVKTAKMADEFIAAVVKAKAE</sequence>
<evidence type="ECO:0000256" key="2">
    <source>
        <dbReference type="ARBA" id="ARBA00004604"/>
    </source>
</evidence>
<dbReference type="SUPFAM" id="SSF50729">
    <property type="entry name" value="PH domain-like"/>
    <property type="match status" value="1"/>
</dbReference>
<evidence type="ECO:0000256" key="1">
    <source>
        <dbReference type="ARBA" id="ARBA00004567"/>
    </source>
</evidence>
<dbReference type="InterPro" id="IPR001650">
    <property type="entry name" value="Helicase_C-like"/>
</dbReference>
<evidence type="ECO:0000256" key="8">
    <source>
        <dbReference type="ARBA" id="ARBA00022741"/>
    </source>
</evidence>
<dbReference type="Pfam" id="PF00271">
    <property type="entry name" value="Helicase_C"/>
    <property type="match status" value="1"/>
</dbReference>
<name>A0A177WHS9_BATDL</name>
<dbReference type="CDD" id="cd18787">
    <property type="entry name" value="SF2_C_DEAD"/>
    <property type="match status" value="1"/>
</dbReference>